<dbReference type="Proteomes" id="UP000886501">
    <property type="component" value="Unassembled WGS sequence"/>
</dbReference>
<proteinExistence type="predicted"/>
<dbReference type="EMBL" id="MU118154">
    <property type="protein sequence ID" value="KAF9644200.1"/>
    <property type="molecule type" value="Genomic_DNA"/>
</dbReference>
<keyword evidence="2" id="KW-1185">Reference proteome</keyword>
<gene>
    <name evidence="1" type="ORF">BDM02DRAFT_3122306</name>
</gene>
<organism evidence="1 2">
    <name type="scientific">Thelephora ganbajun</name>
    <name type="common">Ganba fungus</name>
    <dbReference type="NCBI Taxonomy" id="370292"/>
    <lineage>
        <taxon>Eukaryota</taxon>
        <taxon>Fungi</taxon>
        <taxon>Dikarya</taxon>
        <taxon>Basidiomycota</taxon>
        <taxon>Agaricomycotina</taxon>
        <taxon>Agaricomycetes</taxon>
        <taxon>Thelephorales</taxon>
        <taxon>Thelephoraceae</taxon>
        <taxon>Thelephora</taxon>
    </lineage>
</organism>
<name>A0ACB6Z3G7_THEGA</name>
<protein>
    <submittedName>
        <fullName evidence="1">Uncharacterized protein</fullName>
    </submittedName>
</protein>
<evidence type="ECO:0000313" key="2">
    <source>
        <dbReference type="Proteomes" id="UP000886501"/>
    </source>
</evidence>
<comment type="caution">
    <text evidence="1">The sequence shown here is derived from an EMBL/GenBank/DDBJ whole genome shotgun (WGS) entry which is preliminary data.</text>
</comment>
<accession>A0ACB6Z3G7</accession>
<reference evidence="1" key="2">
    <citation type="journal article" date="2020" name="Nat. Commun.">
        <title>Large-scale genome sequencing of mycorrhizal fungi provides insights into the early evolution of symbiotic traits.</title>
        <authorList>
            <person name="Miyauchi S."/>
            <person name="Kiss E."/>
            <person name="Kuo A."/>
            <person name="Drula E."/>
            <person name="Kohler A."/>
            <person name="Sanchez-Garcia M."/>
            <person name="Morin E."/>
            <person name="Andreopoulos B."/>
            <person name="Barry K.W."/>
            <person name="Bonito G."/>
            <person name="Buee M."/>
            <person name="Carver A."/>
            <person name="Chen C."/>
            <person name="Cichocki N."/>
            <person name="Clum A."/>
            <person name="Culley D."/>
            <person name="Crous P.W."/>
            <person name="Fauchery L."/>
            <person name="Girlanda M."/>
            <person name="Hayes R.D."/>
            <person name="Keri Z."/>
            <person name="LaButti K."/>
            <person name="Lipzen A."/>
            <person name="Lombard V."/>
            <person name="Magnuson J."/>
            <person name="Maillard F."/>
            <person name="Murat C."/>
            <person name="Nolan M."/>
            <person name="Ohm R.A."/>
            <person name="Pangilinan J."/>
            <person name="Pereira M.F."/>
            <person name="Perotto S."/>
            <person name="Peter M."/>
            <person name="Pfister S."/>
            <person name="Riley R."/>
            <person name="Sitrit Y."/>
            <person name="Stielow J.B."/>
            <person name="Szollosi G."/>
            <person name="Zifcakova L."/>
            <person name="Stursova M."/>
            <person name="Spatafora J.W."/>
            <person name="Tedersoo L."/>
            <person name="Vaario L.M."/>
            <person name="Yamada A."/>
            <person name="Yan M."/>
            <person name="Wang P."/>
            <person name="Xu J."/>
            <person name="Bruns T."/>
            <person name="Baldrian P."/>
            <person name="Vilgalys R."/>
            <person name="Dunand C."/>
            <person name="Henrissat B."/>
            <person name="Grigoriev I.V."/>
            <person name="Hibbett D."/>
            <person name="Nagy L.G."/>
            <person name="Martin F.M."/>
        </authorList>
    </citation>
    <scope>NUCLEOTIDE SEQUENCE</scope>
    <source>
        <strain evidence="1">P2</strain>
    </source>
</reference>
<reference evidence="1" key="1">
    <citation type="submission" date="2019-10" db="EMBL/GenBank/DDBJ databases">
        <authorList>
            <consortium name="DOE Joint Genome Institute"/>
            <person name="Kuo A."/>
            <person name="Miyauchi S."/>
            <person name="Kiss E."/>
            <person name="Drula E."/>
            <person name="Kohler A."/>
            <person name="Sanchez-Garcia M."/>
            <person name="Andreopoulos B."/>
            <person name="Barry K.W."/>
            <person name="Bonito G."/>
            <person name="Buee M."/>
            <person name="Carver A."/>
            <person name="Chen C."/>
            <person name="Cichocki N."/>
            <person name="Clum A."/>
            <person name="Culley D."/>
            <person name="Crous P.W."/>
            <person name="Fauchery L."/>
            <person name="Girlanda M."/>
            <person name="Hayes R."/>
            <person name="Keri Z."/>
            <person name="Labutti K."/>
            <person name="Lipzen A."/>
            <person name="Lombard V."/>
            <person name="Magnuson J."/>
            <person name="Maillard F."/>
            <person name="Morin E."/>
            <person name="Murat C."/>
            <person name="Nolan M."/>
            <person name="Ohm R."/>
            <person name="Pangilinan J."/>
            <person name="Pereira M."/>
            <person name="Perotto S."/>
            <person name="Peter M."/>
            <person name="Riley R."/>
            <person name="Sitrit Y."/>
            <person name="Stielow B."/>
            <person name="Szollosi G."/>
            <person name="Zifcakova L."/>
            <person name="Stursova M."/>
            <person name="Spatafora J.W."/>
            <person name="Tedersoo L."/>
            <person name="Vaario L.-M."/>
            <person name="Yamada A."/>
            <person name="Yan M."/>
            <person name="Wang P."/>
            <person name="Xu J."/>
            <person name="Bruns T."/>
            <person name="Baldrian P."/>
            <person name="Vilgalys R."/>
            <person name="Henrissat B."/>
            <person name="Grigoriev I.V."/>
            <person name="Hibbett D."/>
            <person name="Nagy L.G."/>
            <person name="Martin F.M."/>
        </authorList>
    </citation>
    <scope>NUCLEOTIDE SEQUENCE</scope>
    <source>
        <strain evidence="1">P2</strain>
    </source>
</reference>
<evidence type="ECO:0000313" key="1">
    <source>
        <dbReference type="EMBL" id="KAF9644200.1"/>
    </source>
</evidence>
<sequence length="304" mass="32984">MPSPEEIIVESREGGSGGTGSAIGEEIRSKEFQDINDLKNLGSGASNQGPLILELKEEEDTKQNEIVPGDGQVQEVCLNPEDHPSRSYQYPRNEAEDYFTDFVKKRDEDLSITLVVAGLFSAVTSAFIVYIHPQLQPDSNEETAGLLRVILYQMDNATFGGSIPKVPRWTGPPRTTVATQVLLYLSLAATLGSVLFAILAKQLLNLYALAGSWGSNVEHGRSQQRRLKWFTVGLHVVVLALSLLLQLALLLLSCALSVYLWNINTVVASVVLTVTLCAVPIYSSFGILALANLGLSHFRPSSGG</sequence>